<feature type="signal peptide" evidence="1">
    <location>
        <begin position="1"/>
        <end position="29"/>
    </location>
</feature>
<evidence type="ECO:0008006" key="4">
    <source>
        <dbReference type="Google" id="ProtNLM"/>
    </source>
</evidence>
<comment type="caution">
    <text evidence="2">The sequence shown here is derived from an EMBL/GenBank/DDBJ whole genome shotgun (WGS) entry which is preliminary data.</text>
</comment>
<accession>A0A853C048</accession>
<organism evidence="2 3">
    <name type="scientific">Nocardioides thalensis</name>
    <dbReference type="NCBI Taxonomy" id="1914755"/>
    <lineage>
        <taxon>Bacteria</taxon>
        <taxon>Bacillati</taxon>
        <taxon>Actinomycetota</taxon>
        <taxon>Actinomycetes</taxon>
        <taxon>Propionibacteriales</taxon>
        <taxon>Nocardioidaceae</taxon>
        <taxon>Nocardioides</taxon>
    </lineage>
</organism>
<dbReference type="RefSeq" id="WP_179667200.1">
    <property type="nucleotide sequence ID" value="NZ_JACCFP010000001.1"/>
</dbReference>
<dbReference type="AlphaFoldDB" id="A0A853C048"/>
<keyword evidence="3" id="KW-1185">Reference proteome</keyword>
<evidence type="ECO:0000313" key="3">
    <source>
        <dbReference type="Proteomes" id="UP000530424"/>
    </source>
</evidence>
<dbReference type="Proteomes" id="UP000530424">
    <property type="component" value="Unassembled WGS sequence"/>
</dbReference>
<dbReference type="EMBL" id="JACCFP010000001">
    <property type="protein sequence ID" value="NYJ00644.1"/>
    <property type="molecule type" value="Genomic_DNA"/>
</dbReference>
<sequence>MRTQILGTAALAAITGAVTLGLPATPAQADAWQPLKPVPFPAGVATDLTVASTGPGDAVAAAIIGGDVHVATANHGTWTHHTVVADTVATGLQLSSNGAGDTVVAWVQSINDKNKLRASRQLTPGSWSAPQTLVGDDLPVDGLPDIGVAGNGRVIATTAVSGGDVDHQLVVVEWAEGQAPGEPKVLSAADSWNPSLDVNAAGEAVIAAQYTGLIDDIVDVYVRTPGQGWELSQNAGADGNLASSVDVAMSDNGTAQVVWSAVDDGTYRIQTSRVHADGNVTKAEGFLSPADESASDPKVAIDADGAALFTWAAFKNGTKSVRYATAANNAGPGTSVLLPGTLDEAAEPTPRLSDHGLRLIQHHGSGKVMTSFRTGPQLFDSITTGNGFGQHNAVDVDTEGNAVMVGYKAGDKVYARFFDTAGPQVELTGPQGAQQLVTTFPVSWTATDSLTAISGATIIGREAAWNKTAFTEPAVLQQATGSPVDFSGDPGTTYCLAVQAKDAANNTSARTPERCTTLPLDDTSLVGGNVWKRQKEAGHYLGTVTRTDQKGAVLTRGGIRAKRLALVVQRAPKGGTLRATFSGQLLGTFALKGTGKQKLLTLAKFGKIRSGKLKLTVVSADGRKVAIDGLVVAK</sequence>
<evidence type="ECO:0000313" key="2">
    <source>
        <dbReference type="EMBL" id="NYJ00644.1"/>
    </source>
</evidence>
<name>A0A853C048_9ACTN</name>
<feature type="chain" id="PRO_5032347408" description="Fibronectin type-III domain-containing protein" evidence="1">
    <location>
        <begin position="30"/>
        <end position="634"/>
    </location>
</feature>
<reference evidence="2 3" key="1">
    <citation type="submission" date="2020-07" db="EMBL/GenBank/DDBJ databases">
        <title>Sequencing the genomes of 1000 actinobacteria strains.</title>
        <authorList>
            <person name="Klenk H.-P."/>
        </authorList>
    </citation>
    <scope>NUCLEOTIDE SEQUENCE [LARGE SCALE GENOMIC DNA]</scope>
    <source>
        <strain evidence="2 3">DSM 103833</strain>
    </source>
</reference>
<keyword evidence="1" id="KW-0732">Signal</keyword>
<protein>
    <recommendedName>
        <fullName evidence="4">Fibronectin type-III domain-containing protein</fullName>
    </recommendedName>
</protein>
<gene>
    <name evidence="2" type="ORF">HNR19_001342</name>
</gene>
<evidence type="ECO:0000256" key="1">
    <source>
        <dbReference type="SAM" id="SignalP"/>
    </source>
</evidence>
<proteinExistence type="predicted"/>